<evidence type="ECO:0000256" key="1">
    <source>
        <dbReference type="SAM" id="Coils"/>
    </source>
</evidence>
<evidence type="ECO:0000313" key="2">
    <source>
        <dbReference type="EMBL" id="KAJ1141380.1"/>
    </source>
</evidence>
<accession>A0AAV7QSN2</accession>
<keyword evidence="1" id="KW-0175">Coiled coil</keyword>
<dbReference type="AlphaFoldDB" id="A0AAV7QSN2"/>
<sequence>MRRCMVQDVLAGMTWPQRRRSKIVLGTGSGDDVGHWQCLEVYIRGITIAKHAGVLRSVRGKLDTLEREIAQLEQTHLHTMDVPALEAMRTKLEEFQDTALTELQHMGKYAAACVYGEVGEAGDGVGKYDMHQ</sequence>
<gene>
    <name evidence="2" type="ORF">NDU88_007713</name>
</gene>
<evidence type="ECO:0000313" key="3">
    <source>
        <dbReference type="Proteomes" id="UP001066276"/>
    </source>
</evidence>
<comment type="caution">
    <text evidence="2">The sequence shown here is derived from an EMBL/GenBank/DDBJ whole genome shotgun (WGS) entry which is preliminary data.</text>
</comment>
<feature type="coiled-coil region" evidence="1">
    <location>
        <begin position="55"/>
        <end position="82"/>
    </location>
</feature>
<keyword evidence="3" id="KW-1185">Reference proteome</keyword>
<dbReference type="EMBL" id="JANPWB010000010">
    <property type="protein sequence ID" value="KAJ1141380.1"/>
    <property type="molecule type" value="Genomic_DNA"/>
</dbReference>
<dbReference type="Proteomes" id="UP001066276">
    <property type="component" value="Chromosome 6"/>
</dbReference>
<organism evidence="2 3">
    <name type="scientific">Pleurodeles waltl</name>
    <name type="common">Iberian ribbed newt</name>
    <dbReference type="NCBI Taxonomy" id="8319"/>
    <lineage>
        <taxon>Eukaryota</taxon>
        <taxon>Metazoa</taxon>
        <taxon>Chordata</taxon>
        <taxon>Craniata</taxon>
        <taxon>Vertebrata</taxon>
        <taxon>Euteleostomi</taxon>
        <taxon>Amphibia</taxon>
        <taxon>Batrachia</taxon>
        <taxon>Caudata</taxon>
        <taxon>Salamandroidea</taxon>
        <taxon>Salamandridae</taxon>
        <taxon>Pleurodelinae</taxon>
        <taxon>Pleurodeles</taxon>
    </lineage>
</organism>
<proteinExistence type="predicted"/>
<reference evidence="2" key="1">
    <citation type="journal article" date="2022" name="bioRxiv">
        <title>Sequencing and chromosome-scale assembly of the giantPleurodeles waltlgenome.</title>
        <authorList>
            <person name="Brown T."/>
            <person name="Elewa A."/>
            <person name="Iarovenko S."/>
            <person name="Subramanian E."/>
            <person name="Araus A.J."/>
            <person name="Petzold A."/>
            <person name="Susuki M."/>
            <person name="Suzuki K.-i.T."/>
            <person name="Hayashi T."/>
            <person name="Toyoda A."/>
            <person name="Oliveira C."/>
            <person name="Osipova E."/>
            <person name="Leigh N.D."/>
            <person name="Simon A."/>
            <person name="Yun M.H."/>
        </authorList>
    </citation>
    <scope>NUCLEOTIDE SEQUENCE</scope>
    <source>
        <strain evidence="2">20211129_DDA</strain>
        <tissue evidence="2">Liver</tissue>
    </source>
</reference>
<protein>
    <submittedName>
        <fullName evidence="2">Uncharacterized protein</fullName>
    </submittedName>
</protein>
<name>A0AAV7QSN2_PLEWA</name>